<feature type="region of interest" description="Disordered" evidence="1">
    <location>
        <begin position="138"/>
        <end position="178"/>
    </location>
</feature>
<accession>A0AAE0JKG9</accession>
<dbReference type="EMBL" id="JAUEPP010000002">
    <property type="protein sequence ID" value="KAK3351289.1"/>
    <property type="molecule type" value="Genomic_DNA"/>
</dbReference>
<proteinExistence type="predicted"/>
<sequence length="209" mass="22945">MSPHRKSAGADVTVCTSIGAAHSGDLGIFSPLHHKRQKKKIRARRRNSAYIVMKTTIDLPELPPYSQILRMFCMLAQGKAACHLGLGESGLHVTNVTNLRKNSYRNSLLPSFSTGPGHHLPVTSSGLLTQRVRLQRLPGSNLESRLPTKAKTALGSPPGLRLPPEERKGQGKKPKKPKHYIHSHMAEGRMQARALNFLVKLMTDAVGQD</sequence>
<protein>
    <submittedName>
        <fullName evidence="2">Uncharacterized protein</fullName>
    </submittedName>
</protein>
<keyword evidence="3" id="KW-1185">Reference proteome</keyword>
<evidence type="ECO:0000256" key="1">
    <source>
        <dbReference type="SAM" id="MobiDB-lite"/>
    </source>
</evidence>
<organism evidence="2 3">
    <name type="scientific">Neurospora tetraspora</name>
    <dbReference type="NCBI Taxonomy" id="94610"/>
    <lineage>
        <taxon>Eukaryota</taxon>
        <taxon>Fungi</taxon>
        <taxon>Dikarya</taxon>
        <taxon>Ascomycota</taxon>
        <taxon>Pezizomycotina</taxon>
        <taxon>Sordariomycetes</taxon>
        <taxon>Sordariomycetidae</taxon>
        <taxon>Sordariales</taxon>
        <taxon>Sordariaceae</taxon>
        <taxon>Neurospora</taxon>
    </lineage>
</organism>
<name>A0AAE0JKG9_9PEZI</name>
<evidence type="ECO:0000313" key="3">
    <source>
        <dbReference type="Proteomes" id="UP001278500"/>
    </source>
</evidence>
<dbReference type="RefSeq" id="XP_062684584.1">
    <property type="nucleotide sequence ID" value="XM_062820612.1"/>
</dbReference>
<gene>
    <name evidence="2" type="ORF">B0H65DRAFT_113298</name>
</gene>
<dbReference type="Proteomes" id="UP001278500">
    <property type="component" value="Unassembled WGS sequence"/>
</dbReference>
<reference evidence="2" key="2">
    <citation type="submission" date="2023-06" db="EMBL/GenBank/DDBJ databases">
        <authorList>
            <consortium name="Lawrence Berkeley National Laboratory"/>
            <person name="Haridas S."/>
            <person name="Hensen N."/>
            <person name="Bonometti L."/>
            <person name="Westerberg I."/>
            <person name="Brannstrom I.O."/>
            <person name="Guillou S."/>
            <person name="Cros-Aarteil S."/>
            <person name="Calhoun S."/>
            <person name="Kuo A."/>
            <person name="Mondo S."/>
            <person name="Pangilinan J."/>
            <person name="Riley R."/>
            <person name="Labutti K."/>
            <person name="Andreopoulos B."/>
            <person name="Lipzen A."/>
            <person name="Chen C."/>
            <person name="Yanf M."/>
            <person name="Daum C."/>
            <person name="Ng V."/>
            <person name="Clum A."/>
            <person name="Steindorff A."/>
            <person name="Ohm R."/>
            <person name="Martin F."/>
            <person name="Silar P."/>
            <person name="Natvig D."/>
            <person name="Lalanne C."/>
            <person name="Gautier V."/>
            <person name="Ament-Velasquez S.L."/>
            <person name="Kruys A."/>
            <person name="Hutchinson M.I."/>
            <person name="Powell A.J."/>
            <person name="Barry K."/>
            <person name="Miller A.N."/>
            <person name="Grigoriev I.V."/>
            <person name="Debuchy R."/>
            <person name="Gladieux P."/>
            <person name="Thoren M.H."/>
            <person name="Johannesson H."/>
        </authorList>
    </citation>
    <scope>NUCLEOTIDE SEQUENCE</scope>
    <source>
        <strain evidence="2">CBS 560.94</strain>
    </source>
</reference>
<comment type="caution">
    <text evidence="2">The sequence shown here is derived from an EMBL/GenBank/DDBJ whole genome shotgun (WGS) entry which is preliminary data.</text>
</comment>
<reference evidence="2" key="1">
    <citation type="journal article" date="2023" name="Mol. Phylogenet. Evol.">
        <title>Genome-scale phylogeny and comparative genomics of the fungal order Sordariales.</title>
        <authorList>
            <person name="Hensen N."/>
            <person name="Bonometti L."/>
            <person name="Westerberg I."/>
            <person name="Brannstrom I.O."/>
            <person name="Guillou S."/>
            <person name="Cros-Aarteil S."/>
            <person name="Calhoun S."/>
            <person name="Haridas S."/>
            <person name="Kuo A."/>
            <person name="Mondo S."/>
            <person name="Pangilinan J."/>
            <person name="Riley R."/>
            <person name="LaButti K."/>
            <person name="Andreopoulos B."/>
            <person name="Lipzen A."/>
            <person name="Chen C."/>
            <person name="Yan M."/>
            <person name="Daum C."/>
            <person name="Ng V."/>
            <person name="Clum A."/>
            <person name="Steindorff A."/>
            <person name="Ohm R.A."/>
            <person name="Martin F."/>
            <person name="Silar P."/>
            <person name="Natvig D.O."/>
            <person name="Lalanne C."/>
            <person name="Gautier V."/>
            <person name="Ament-Velasquez S.L."/>
            <person name="Kruys A."/>
            <person name="Hutchinson M.I."/>
            <person name="Powell A.J."/>
            <person name="Barry K."/>
            <person name="Miller A.N."/>
            <person name="Grigoriev I.V."/>
            <person name="Debuchy R."/>
            <person name="Gladieux P."/>
            <person name="Hiltunen Thoren M."/>
            <person name="Johannesson H."/>
        </authorList>
    </citation>
    <scope>NUCLEOTIDE SEQUENCE</scope>
    <source>
        <strain evidence="2">CBS 560.94</strain>
    </source>
</reference>
<evidence type="ECO:0000313" key="2">
    <source>
        <dbReference type="EMBL" id="KAK3351289.1"/>
    </source>
</evidence>
<dbReference type="GeneID" id="87857766"/>
<dbReference type="AlphaFoldDB" id="A0AAE0JKG9"/>